<dbReference type="AlphaFoldDB" id="A0A6A6UBQ0"/>
<dbReference type="PANTHER" id="PTHR13789">
    <property type="entry name" value="MONOOXYGENASE"/>
    <property type="match status" value="1"/>
</dbReference>
<evidence type="ECO:0000256" key="3">
    <source>
        <dbReference type="ARBA" id="ARBA00022827"/>
    </source>
</evidence>
<keyword evidence="4" id="KW-0560">Oxidoreductase</keyword>
<gene>
    <name evidence="7" type="ORF">BT63DRAFT_287942</name>
</gene>
<dbReference type="GO" id="GO:0071949">
    <property type="term" value="F:FAD binding"/>
    <property type="evidence" value="ECO:0007669"/>
    <property type="project" value="InterPro"/>
</dbReference>
<evidence type="ECO:0000256" key="4">
    <source>
        <dbReference type="ARBA" id="ARBA00023002"/>
    </source>
</evidence>
<evidence type="ECO:0000256" key="1">
    <source>
        <dbReference type="ARBA" id="ARBA00007992"/>
    </source>
</evidence>
<dbReference type="PROSITE" id="PS51257">
    <property type="entry name" value="PROKAR_LIPOPROTEIN"/>
    <property type="match status" value="1"/>
</dbReference>
<dbReference type="Gene3D" id="3.50.50.60">
    <property type="entry name" value="FAD/NAD(P)-binding domain"/>
    <property type="match status" value="1"/>
</dbReference>
<dbReference type="OrthoDB" id="16820at2759"/>
<sequence>MATQPEKLKIIIVGAGLSGLGTAISCSLAGHEVVVLEAAPEIAEVGAGLQMTPNATRLLQHWNVSKSFWAKGAEPTSLSVHRYTGELLAHEESYDLKMRQRYGAPFTDMHRADLQIALLDRAKELGTQFFLGEKVETIDFAKPSVKTSSGKTYTGDLIVASDGLWSRCRELMLGKKDEPLPTGDLAYRIVLSLDEIQDTDLREWVAKPTVHFWIGPNTHAVGYSMRDGKMYNIVLLCPDTLPDGLAKQAGSVDEIRTLFKGWDPILTRFLNHVKKGVDKWKLMHLEQMPHWVNDESNLVFMGDACHPMLPYLAQGANSSLEDAAVLGGLLAKLTNKRQLPRVLRLYERLRKERGEAIVRETFNQRRDFHRVDGPEQEARDRQFKSKLGKDLGTDAFPSRWTCPQVQPWLYGYDAIKEVEDAVRKNPLFDDGTKL</sequence>
<dbReference type="InterPro" id="IPR050493">
    <property type="entry name" value="FAD-dep_Monooxygenase_BioMet"/>
</dbReference>
<proteinExistence type="inferred from homology"/>
<dbReference type="GO" id="GO:0004497">
    <property type="term" value="F:monooxygenase activity"/>
    <property type="evidence" value="ECO:0007669"/>
    <property type="project" value="UniProtKB-KW"/>
</dbReference>
<dbReference type="Proteomes" id="UP000799302">
    <property type="component" value="Unassembled WGS sequence"/>
</dbReference>
<comment type="similarity">
    <text evidence="1">Belongs to the paxM FAD-dependent monooxygenase family.</text>
</comment>
<dbReference type="FunFam" id="3.50.50.60:FF:000115">
    <property type="entry name" value="Salicylate hydroxylase, putative"/>
    <property type="match status" value="1"/>
</dbReference>
<name>A0A6A6UBQ0_9PEZI</name>
<evidence type="ECO:0000313" key="8">
    <source>
        <dbReference type="Proteomes" id="UP000799302"/>
    </source>
</evidence>
<keyword evidence="2" id="KW-0285">Flavoprotein</keyword>
<protein>
    <submittedName>
        <fullName evidence="7">FAD binding domain protein</fullName>
    </submittedName>
</protein>
<accession>A0A6A6UBQ0</accession>
<reference evidence="7" key="1">
    <citation type="journal article" date="2020" name="Stud. Mycol.">
        <title>101 Dothideomycetes genomes: a test case for predicting lifestyles and emergence of pathogens.</title>
        <authorList>
            <person name="Haridas S."/>
            <person name="Albert R."/>
            <person name="Binder M."/>
            <person name="Bloem J."/>
            <person name="Labutti K."/>
            <person name="Salamov A."/>
            <person name="Andreopoulos B."/>
            <person name="Baker S."/>
            <person name="Barry K."/>
            <person name="Bills G."/>
            <person name="Bluhm B."/>
            <person name="Cannon C."/>
            <person name="Castanera R."/>
            <person name="Culley D."/>
            <person name="Daum C."/>
            <person name="Ezra D."/>
            <person name="Gonzalez J."/>
            <person name="Henrissat B."/>
            <person name="Kuo A."/>
            <person name="Liang C."/>
            <person name="Lipzen A."/>
            <person name="Lutzoni F."/>
            <person name="Magnuson J."/>
            <person name="Mondo S."/>
            <person name="Nolan M."/>
            <person name="Ohm R."/>
            <person name="Pangilinan J."/>
            <person name="Park H.-J."/>
            <person name="Ramirez L."/>
            <person name="Alfaro M."/>
            <person name="Sun H."/>
            <person name="Tritt A."/>
            <person name="Yoshinaga Y."/>
            <person name="Zwiers L.-H."/>
            <person name="Turgeon B."/>
            <person name="Goodwin S."/>
            <person name="Spatafora J."/>
            <person name="Crous P."/>
            <person name="Grigoriev I."/>
        </authorList>
    </citation>
    <scope>NUCLEOTIDE SEQUENCE</scope>
    <source>
        <strain evidence="7">CBS 115976</strain>
    </source>
</reference>
<organism evidence="7 8">
    <name type="scientific">Microthyrium microscopicum</name>
    <dbReference type="NCBI Taxonomy" id="703497"/>
    <lineage>
        <taxon>Eukaryota</taxon>
        <taxon>Fungi</taxon>
        <taxon>Dikarya</taxon>
        <taxon>Ascomycota</taxon>
        <taxon>Pezizomycotina</taxon>
        <taxon>Dothideomycetes</taxon>
        <taxon>Dothideomycetes incertae sedis</taxon>
        <taxon>Microthyriales</taxon>
        <taxon>Microthyriaceae</taxon>
        <taxon>Microthyrium</taxon>
    </lineage>
</organism>
<keyword evidence="5" id="KW-0503">Monooxygenase</keyword>
<dbReference type="SUPFAM" id="SSF51905">
    <property type="entry name" value="FAD/NAD(P)-binding domain"/>
    <property type="match status" value="1"/>
</dbReference>
<dbReference type="Pfam" id="PF01494">
    <property type="entry name" value="FAD_binding_3"/>
    <property type="match status" value="1"/>
</dbReference>
<keyword evidence="3" id="KW-0274">FAD</keyword>
<dbReference type="SUPFAM" id="SSF54373">
    <property type="entry name" value="FAD-linked reductases, C-terminal domain"/>
    <property type="match status" value="1"/>
</dbReference>
<evidence type="ECO:0000259" key="6">
    <source>
        <dbReference type="Pfam" id="PF01494"/>
    </source>
</evidence>
<dbReference type="PRINTS" id="PR00420">
    <property type="entry name" value="RNGMNOXGNASE"/>
</dbReference>
<feature type="domain" description="FAD-binding" evidence="6">
    <location>
        <begin position="8"/>
        <end position="360"/>
    </location>
</feature>
<evidence type="ECO:0000256" key="5">
    <source>
        <dbReference type="ARBA" id="ARBA00023033"/>
    </source>
</evidence>
<dbReference type="InterPro" id="IPR002938">
    <property type="entry name" value="FAD-bd"/>
</dbReference>
<evidence type="ECO:0000313" key="7">
    <source>
        <dbReference type="EMBL" id="KAF2668887.1"/>
    </source>
</evidence>
<evidence type="ECO:0000256" key="2">
    <source>
        <dbReference type="ARBA" id="ARBA00022630"/>
    </source>
</evidence>
<dbReference type="InterPro" id="IPR036188">
    <property type="entry name" value="FAD/NAD-bd_sf"/>
</dbReference>
<keyword evidence="8" id="KW-1185">Reference proteome</keyword>
<dbReference type="EMBL" id="MU004236">
    <property type="protein sequence ID" value="KAF2668887.1"/>
    <property type="molecule type" value="Genomic_DNA"/>
</dbReference>
<dbReference type="PANTHER" id="PTHR13789:SF238">
    <property type="entry name" value="PUTATIVE (AFU_ORTHOLOGUE AFUA_2G01680)-RELATED"/>
    <property type="match status" value="1"/>
</dbReference>